<keyword evidence="2" id="KW-0812">Transmembrane</keyword>
<feature type="compositionally biased region" description="Low complexity" evidence="1">
    <location>
        <begin position="20"/>
        <end position="29"/>
    </location>
</feature>
<feature type="transmembrane region" description="Helical" evidence="2">
    <location>
        <begin position="719"/>
        <end position="740"/>
    </location>
</feature>
<keyword evidence="4" id="KW-1185">Reference proteome</keyword>
<sequence length="1478" mass="162474">MTRWEPTLDILNHRDRSSDSRSSSSISRSKSSERKPRSPSHSSSTLNNGKDSTYSCSTLGREDSETREEVQTPDWIPYAFRASFLSMLSLVALVLSAIIFLLFWRSLTNYGLGRDDGSSMLLFGWRFSPTLIAVIYIQLTAMLFEDVERTEPFARLARTEGAEASASLLQRPGAWWNALYDGLSGRKGGRSWALFCAALVNFLGFLAISPLSSAFLFSKDAVVPRSIDFARLTPLGNSPLPLDAGHSARFRTISSLLQNVSTSPWITDNYTVFPFWPAFWQTAPLSSLPSTSETWHAETMVFKSNLHCTPMLTERESTTNVTWGAYGSKPTVSILWSSIDGCKYGLEIGQDENLFKIGGGSWSNTSTFFNGEAALNSATPMVRSNQTAQCKNREILIVTEPWTSDGAKYSAQLCESSYAMANLTASMTLSSGEPQLSFDEDEFHRKKVPIPDNVLNATQFQDLTLNADWSTYMVSIIHLQTAILGGPSILLGALYDYNMTALVRDPNMIVKAAKAKQRYFGEVLQSALTHPGASQKTTVLGQVYAVERRVVVVAGSAIALGVLFFLSFCLVITIWQCARLQRRPLNLRNDPATTAGVTSLVMQNPRTRASFQPFNQSSAEDLQIALAGKQYYTDSEGLSGMTAADDKITAPPSILSPRPTHWTPALLRLPALLALSVLLVIVVIGIAVLFHFAEKSGLYQKAFVYQIRLTSLNKGPSSVAPFSMIPTVIAVAIGLWWGAIDDRFRRLQPFLSMSKGSQPLLQGVFLSYQSSYWLFASVKAGLNRHWLLFLVTFGTSLSPLFTTTMSALFQHGPGVVTKPVTLERQLEIRDIPLVFRTGQATMRNYSNDYAGSILADFYQNLSAHWMYTATIQLTLNGSEPAWSKDGWSFVPADLSNIKPADSLPNGDVHAAQANSAAGGSQTNVSFTTTAIRARIECTQPPVDTLRNLSNWLTPTDLGNSSVWNGSTIPDDLAGGWQLGTTAQRGGLPRFITPLTPSQNWTECPGCTTMFVNPSQVVCCKNGGSSSSDPYPSVAVGYWSPNSKVTRWTTRDWQHNFTAKWVHGSAVSGVRMNDDVANGHDIGLLFPRPPSLTLLNCMPLVETADAEVAVNPTNGEIQAYHITSKPEKVANAFSDNFVPRNGSFDDGGVTYYNTTLSYGQLFMASMLTAADTLHIQGAPRVGSYNIEDLKDNTYNIRDEMHGLNMDFMTYAMYSMANKDPAALLDADLFTQLATKTFTTFFQHFVSNNVSTSTGGWAYQRVNASLPQGLGPAVEDYLPGAKILSSQKEDNNTSSSSSQRKNNQPTIAAHISHRVELLQMNAVAVWLSIGILAWLILTTAIIAGLQRRYFRSLARGIECLADLLVLVAGSSQLLGVIDDLQSGRVVQSELGHLRTRLGWFVGDHNHHHHQRYDYQGVDNQPHHHPCHPDGEIRWGIEVEQDHSEGGVDWVSGPGELRGSELGLDRDRKPRVPTCSPRAGW</sequence>
<dbReference type="RefSeq" id="XP_056508686.1">
    <property type="nucleotide sequence ID" value="XM_056658393.1"/>
</dbReference>
<evidence type="ECO:0000313" key="4">
    <source>
        <dbReference type="Proteomes" id="UP001141434"/>
    </source>
</evidence>
<evidence type="ECO:0000313" key="3">
    <source>
        <dbReference type="EMBL" id="KAJ5086561.1"/>
    </source>
</evidence>
<feature type="transmembrane region" description="Helical" evidence="2">
    <location>
        <begin position="786"/>
        <end position="809"/>
    </location>
</feature>
<feature type="transmembrane region" description="Helical" evidence="2">
    <location>
        <begin position="192"/>
        <end position="217"/>
    </location>
</feature>
<accession>A0A9W9ERK2</accession>
<protein>
    <submittedName>
        <fullName evidence="3">Uncharacterized protein</fullName>
    </submittedName>
</protein>
<feature type="transmembrane region" description="Helical" evidence="2">
    <location>
        <begin position="671"/>
        <end position="693"/>
    </location>
</feature>
<proteinExistence type="predicted"/>
<keyword evidence="2" id="KW-1133">Transmembrane helix</keyword>
<dbReference type="InterPro" id="IPR021840">
    <property type="entry name" value="DUF3433"/>
</dbReference>
<dbReference type="Proteomes" id="UP001141434">
    <property type="component" value="Unassembled WGS sequence"/>
</dbReference>
<comment type="caution">
    <text evidence="3">The sequence shown here is derived from an EMBL/GenBank/DDBJ whole genome shotgun (WGS) entry which is preliminary data.</text>
</comment>
<feature type="region of interest" description="Disordered" evidence="1">
    <location>
        <begin position="1"/>
        <end position="68"/>
    </location>
</feature>
<evidence type="ECO:0000256" key="2">
    <source>
        <dbReference type="SAM" id="Phobius"/>
    </source>
</evidence>
<keyword evidence="2" id="KW-0472">Membrane</keyword>
<gene>
    <name evidence="3" type="ORF">NUU61_007868</name>
</gene>
<feature type="transmembrane region" description="Helical" evidence="2">
    <location>
        <begin position="124"/>
        <end position="144"/>
    </location>
</feature>
<feature type="compositionally biased region" description="Polar residues" evidence="1">
    <location>
        <begin position="45"/>
        <end position="58"/>
    </location>
</feature>
<reference evidence="3" key="2">
    <citation type="journal article" date="2023" name="IMA Fungus">
        <title>Comparative genomic study of the Penicillium genus elucidates a diverse pangenome and 15 lateral gene transfer events.</title>
        <authorList>
            <person name="Petersen C."/>
            <person name="Sorensen T."/>
            <person name="Nielsen M.R."/>
            <person name="Sondergaard T.E."/>
            <person name="Sorensen J.L."/>
            <person name="Fitzpatrick D.A."/>
            <person name="Frisvad J.C."/>
            <person name="Nielsen K.L."/>
        </authorList>
    </citation>
    <scope>NUCLEOTIDE SEQUENCE</scope>
    <source>
        <strain evidence="3">IBT 34128</strain>
    </source>
</reference>
<feature type="transmembrane region" description="Helical" evidence="2">
    <location>
        <begin position="1321"/>
        <end position="1343"/>
    </location>
</feature>
<feature type="transmembrane region" description="Helical" evidence="2">
    <location>
        <begin position="84"/>
        <end position="104"/>
    </location>
</feature>
<feature type="region of interest" description="Disordered" evidence="1">
    <location>
        <begin position="1456"/>
        <end position="1478"/>
    </location>
</feature>
<dbReference type="GeneID" id="81397562"/>
<dbReference type="PANTHER" id="PTHR37544">
    <property type="entry name" value="SPRAY-RELATED"/>
    <property type="match status" value="1"/>
</dbReference>
<reference evidence="3" key="1">
    <citation type="submission" date="2022-11" db="EMBL/GenBank/DDBJ databases">
        <authorList>
            <person name="Petersen C."/>
        </authorList>
    </citation>
    <scope>NUCLEOTIDE SEQUENCE</scope>
    <source>
        <strain evidence="3">IBT 34128</strain>
    </source>
</reference>
<name>A0A9W9ERK2_9EURO</name>
<organism evidence="3 4">
    <name type="scientific">Penicillium alfredii</name>
    <dbReference type="NCBI Taxonomy" id="1506179"/>
    <lineage>
        <taxon>Eukaryota</taxon>
        <taxon>Fungi</taxon>
        <taxon>Dikarya</taxon>
        <taxon>Ascomycota</taxon>
        <taxon>Pezizomycotina</taxon>
        <taxon>Eurotiomycetes</taxon>
        <taxon>Eurotiomycetidae</taxon>
        <taxon>Eurotiales</taxon>
        <taxon>Aspergillaceae</taxon>
        <taxon>Penicillium</taxon>
    </lineage>
</organism>
<dbReference type="Pfam" id="PF11915">
    <property type="entry name" value="DUF3433"/>
    <property type="match status" value="2"/>
</dbReference>
<evidence type="ECO:0000256" key="1">
    <source>
        <dbReference type="SAM" id="MobiDB-lite"/>
    </source>
</evidence>
<feature type="transmembrane region" description="Helical" evidence="2">
    <location>
        <begin position="550"/>
        <end position="575"/>
    </location>
</feature>
<dbReference type="OrthoDB" id="3248909at2759"/>
<dbReference type="PANTHER" id="PTHR37544:SF3">
    <property type="entry name" value="SPRAY"/>
    <property type="match status" value="1"/>
</dbReference>
<dbReference type="EMBL" id="JAPMSZ010000010">
    <property type="protein sequence ID" value="KAJ5086561.1"/>
    <property type="molecule type" value="Genomic_DNA"/>
</dbReference>